<proteinExistence type="predicted"/>
<dbReference type="Ensembl" id="ENSCSRT00000004482.1">
    <property type="protein sequence ID" value="ENSCSRP00000004338.1"/>
    <property type="gene ID" value="ENSCSRG00000003286.1"/>
</dbReference>
<evidence type="ECO:0000313" key="1">
    <source>
        <dbReference type="Ensembl" id="ENSCSRP00000004338.1"/>
    </source>
</evidence>
<sequence length="120" mass="14106">MRCKYVLWPLGKMNECQSREETSFVVDEASNILRESIESKADQWNSNADWQTYRAGKSFKCLGLWLRPCLATRETWDQFLVLPWISLVTLESHFISLTSLRLQWGQDFILCPSSLSVKWR</sequence>
<keyword evidence="2" id="KW-1185">Reference proteome</keyword>
<reference evidence="1" key="1">
    <citation type="submission" date="2025-08" db="UniProtKB">
        <authorList>
            <consortium name="Ensembl"/>
        </authorList>
    </citation>
    <scope>IDENTIFICATION</scope>
</reference>
<reference evidence="1" key="2">
    <citation type="submission" date="2025-09" db="UniProtKB">
        <authorList>
            <consortium name="Ensembl"/>
        </authorList>
    </citation>
    <scope>IDENTIFICATION</scope>
</reference>
<organism evidence="1 2">
    <name type="scientific">Chelydra serpentina</name>
    <name type="common">Snapping turtle</name>
    <name type="synonym">Testudo serpentina</name>
    <dbReference type="NCBI Taxonomy" id="8475"/>
    <lineage>
        <taxon>Eukaryota</taxon>
        <taxon>Metazoa</taxon>
        <taxon>Chordata</taxon>
        <taxon>Craniata</taxon>
        <taxon>Vertebrata</taxon>
        <taxon>Euteleostomi</taxon>
        <taxon>Archelosauria</taxon>
        <taxon>Testudinata</taxon>
        <taxon>Testudines</taxon>
        <taxon>Cryptodira</taxon>
        <taxon>Durocryptodira</taxon>
        <taxon>Americhelydia</taxon>
        <taxon>Chelydroidea</taxon>
        <taxon>Chelydridae</taxon>
        <taxon>Chelydra</taxon>
    </lineage>
</organism>
<evidence type="ECO:0000313" key="2">
    <source>
        <dbReference type="Proteomes" id="UP000694403"/>
    </source>
</evidence>
<accession>A0A8C3RWV8</accession>
<dbReference type="AlphaFoldDB" id="A0A8C3RWV8"/>
<dbReference type="Proteomes" id="UP000694403">
    <property type="component" value="Unplaced"/>
</dbReference>
<name>A0A8C3RWV8_CHESE</name>
<protein>
    <submittedName>
        <fullName evidence="1">Uncharacterized protein</fullName>
    </submittedName>
</protein>